<protein>
    <submittedName>
        <fullName evidence="1">Uncharacterized protein</fullName>
    </submittedName>
</protein>
<name>A0A1I1KZT3_9ACTN</name>
<organism evidence="1 2">
    <name type="scientific">Nocardioides terrae</name>
    <dbReference type="NCBI Taxonomy" id="574651"/>
    <lineage>
        <taxon>Bacteria</taxon>
        <taxon>Bacillati</taxon>
        <taxon>Actinomycetota</taxon>
        <taxon>Actinomycetes</taxon>
        <taxon>Propionibacteriales</taxon>
        <taxon>Nocardioidaceae</taxon>
        <taxon>Nocardioides</taxon>
    </lineage>
</organism>
<dbReference type="Proteomes" id="UP000198832">
    <property type="component" value="Unassembled WGS sequence"/>
</dbReference>
<evidence type="ECO:0000313" key="2">
    <source>
        <dbReference type="Proteomes" id="UP000198832"/>
    </source>
</evidence>
<keyword evidence="2" id="KW-1185">Reference proteome</keyword>
<dbReference type="AlphaFoldDB" id="A0A1I1KZT3"/>
<accession>A0A1I1KZT3</accession>
<proteinExistence type="predicted"/>
<dbReference type="RefSeq" id="WP_091124331.1">
    <property type="nucleotide sequence ID" value="NZ_FOLB01000009.1"/>
</dbReference>
<sequence length="253" mass="27956">MSALTASETVQIQVGNVTVSGPGSKGCYRLTWLNPDGSEGDTTGGRDLDGDIAKAEGIDSWVSSAAGPKAFATLESMMEDCLEQGRSPYDDKKPWKPQNRTQIERHLSRQLRGFETYRGLDVNRELVDKMRAQAGTEVMVKENTIVLRSFLLWGYQAGYLTALQGELLPRACSMPAPSIRRTVVRISEDEGDERARMNGQEETYIRDEDAPSRTLVSALSRTVATYYPLWGELAPELAANSGARWGEQFQLTA</sequence>
<dbReference type="EMBL" id="FOLB01000009">
    <property type="protein sequence ID" value="SFC64248.1"/>
    <property type="molecule type" value="Genomic_DNA"/>
</dbReference>
<gene>
    <name evidence="1" type="ORF">SAMN04487968_10913</name>
</gene>
<reference evidence="1 2" key="1">
    <citation type="submission" date="2016-10" db="EMBL/GenBank/DDBJ databases">
        <authorList>
            <person name="de Groot N.N."/>
        </authorList>
    </citation>
    <scope>NUCLEOTIDE SEQUENCE [LARGE SCALE GENOMIC DNA]</scope>
    <source>
        <strain evidence="1 2">CGMCC 1.7056</strain>
    </source>
</reference>
<evidence type="ECO:0000313" key="1">
    <source>
        <dbReference type="EMBL" id="SFC64248.1"/>
    </source>
</evidence>
<dbReference type="OrthoDB" id="1822491at2"/>
<dbReference type="STRING" id="574651.SAMN04487968_10913"/>